<name>A0A549TIW6_9HYPH</name>
<dbReference type="InterPro" id="IPR007460">
    <property type="entry name" value="BrnT_toxin"/>
</dbReference>
<dbReference type="Proteomes" id="UP000316801">
    <property type="component" value="Unassembled WGS sequence"/>
</dbReference>
<organism evidence="1 2">
    <name type="scientific">Rhizobium straminoryzae</name>
    <dbReference type="NCBI Taxonomy" id="1387186"/>
    <lineage>
        <taxon>Bacteria</taxon>
        <taxon>Pseudomonadati</taxon>
        <taxon>Pseudomonadota</taxon>
        <taxon>Alphaproteobacteria</taxon>
        <taxon>Hyphomicrobiales</taxon>
        <taxon>Rhizobiaceae</taxon>
        <taxon>Rhizobium/Agrobacterium group</taxon>
        <taxon>Rhizobium</taxon>
    </lineage>
</organism>
<keyword evidence="2" id="KW-1185">Reference proteome</keyword>
<dbReference type="Pfam" id="PF04365">
    <property type="entry name" value="BrnT_toxin"/>
    <property type="match status" value="1"/>
</dbReference>
<sequence>MAFGWDDAKNRANLETNGLSFEEASLIFDGPVLSARDDRFAYRKERWITVGAIADIVVIVVVHTDRKGVTRLISARLANRKERQRYYEHLAKPRADSGRAER</sequence>
<protein>
    <submittedName>
        <fullName evidence="1">BrnT family toxin</fullName>
    </submittedName>
</protein>
<evidence type="ECO:0000313" key="2">
    <source>
        <dbReference type="Proteomes" id="UP000316801"/>
    </source>
</evidence>
<proteinExistence type="predicted"/>
<dbReference type="RefSeq" id="WP_142880335.1">
    <property type="nucleotide sequence ID" value="NZ_VJMG01000001.1"/>
</dbReference>
<dbReference type="AlphaFoldDB" id="A0A549TIW6"/>
<dbReference type="InterPro" id="IPR038573">
    <property type="entry name" value="BrnT_sf"/>
</dbReference>
<dbReference type="Gene3D" id="3.10.450.530">
    <property type="entry name" value="Ribonuclease toxin, BrnT, of type II toxin-antitoxin system"/>
    <property type="match status" value="1"/>
</dbReference>
<comment type="caution">
    <text evidence="1">The sequence shown here is derived from an EMBL/GenBank/DDBJ whole genome shotgun (WGS) entry which is preliminary data.</text>
</comment>
<reference evidence="1 2" key="1">
    <citation type="submission" date="2019-07" db="EMBL/GenBank/DDBJ databases">
        <title>Ln-dependent methylotrophs.</title>
        <authorList>
            <person name="Tani A."/>
        </authorList>
    </citation>
    <scope>NUCLEOTIDE SEQUENCE [LARGE SCALE GENOMIC DNA]</scope>
    <source>
        <strain evidence="1 2">SM12</strain>
    </source>
</reference>
<accession>A0A549TIW6</accession>
<gene>
    <name evidence="1" type="ORF">FNA46_00280</name>
</gene>
<dbReference type="EMBL" id="VJMG01000001">
    <property type="protein sequence ID" value="TRL43479.1"/>
    <property type="molecule type" value="Genomic_DNA"/>
</dbReference>
<evidence type="ECO:0000313" key="1">
    <source>
        <dbReference type="EMBL" id="TRL43479.1"/>
    </source>
</evidence>